<dbReference type="InterPro" id="IPR011333">
    <property type="entry name" value="SKP1/BTB/POZ_sf"/>
</dbReference>
<dbReference type="Pfam" id="PF00651">
    <property type="entry name" value="BTB"/>
    <property type="match status" value="1"/>
</dbReference>
<evidence type="ECO:0000256" key="1">
    <source>
        <dbReference type="SAM" id="MobiDB-lite"/>
    </source>
</evidence>
<dbReference type="PROSITE" id="PS50097">
    <property type="entry name" value="BTB"/>
    <property type="match status" value="1"/>
</dbReference>
<dbReference type="PANTHER" id="PTHR24413">
    <property type="entry name" value="SPECKLE-TYPE POZ PROTEIN"/>
    <property type="match status" value="1"/>
</dbReference>
<accession>A0A7S2KU09</accession>
<dbReference type="EMBL" id="HBGZ01007618">
    <property type="protein sequence ID" value="CAD9586707.1"/>
    <property type="molecule type" value="Transcribed_RNA"/>
</dbReference>
<dbReference type="CDD" id="cd14733">
    <property type="entry name" value="BACK"/>
    <property type="match status" value="1"/>
</dbReference>
<reference evidence="3" key="1">
    <citation type="submission" date="2021-01" db="EMBL/GenBank/DDBJ databases">
        <authorList>
            <person name="Corre E."/>
            <person name="Pelletier E."/>
            <person name="Niang G."/>
            <person name="Scheremetjew M."/>
            <person name="Finn R."/>
            <person name="Kale V."/>
            <person name="Holt S."/>
            <person name="Cochrane G."/>
            <person name="Meng A."/>
            <person name="Brown T."/>
            <person name="Cohen L."/>
        </authorList>
    </citation>
    <scope>NUCLEOTIDE SEQUENCE</scope>
    <source>
        <strain evidence="3">SM1012Den-03</strain>
    </source>
</reference>
<dbReference type="AlphaFoldDB" id="A0A7S2KU09"/>
<protein>
    <recommendedName>
        <fullName evidence="2">BTB domain-containing protein</fullName>
    </recommendedName>
</protein>
<dbReference type="SUPFAM" id="SSF54695">
    <property type="entry name" value="POZ domain"/>
    <property type="match status" value="1"/>
</dbReference>
<dbReference type="CDD" id="cd18186">
    <property type="entry name" value="BTB_POZ_ZBTB_KLHL-like"/>
    <property type="match status" value="1"/>
</dbReference>
<dbReference type="Gene3D" id="3.30.710.10">
    <property type="entry name" value="Potassium Channel Kv1.1, Chain A"/>
    <property type="match status" value="1"/>
</dbReference>
<feature type="domain" description="BTB" evidence="2">
    <location>
        <begin position="127"/>
        <end position="203"/>
    </location>
</feature>
<evidence type="ECO:0000259" key="2">
    <source>
        <dbReference type="PROSITE" id="PS50097"/>
    </source>
</evidence>
<sequence>MANYERQKRRQVRKTTSVLGEMSPPRDIKNRTIRMSPSNQSLLSAASNDKSSFIKKAPARIRVPPSSSYESDIGSMDRQIRELPNFDEPPQDDIEITAFDPNLEYDCKRLAIAQKLILRMFMDENSSDVKFVVGGNLQSEDEAEASPPQIFHSHRFILEECAPSLADLCDNENSHDGNAIVPIDSMDPEVFHRLLYHVYGGKITDWTGCSKDMIEVAEKYNLPQLKLEAEDAYAQSAVITVDNLLYHILYADTRNCTALKDSVIDFIMDNEEEVGEKISVSADEGSRTLVWYW</sequence>
<gene>
    <name evidence="3" type="ORF">SMAR0320_LOCUS5430</name>
</gene>
<feature type="region of interest" description="Disordered" evidence="1">
    <location>
        <begin position="1"/>
        <end position="39"/>
    </location>
</feature>
<organism evidence="3">
    <name type="scientific">Skeletonema marinoi</name>
    <dbReference type="NCBI Taxonomy" id="267567"/>
    <lineage>
        <taxon>Eukaryota</taxon>
        <taxon>Sar</taxon>
        <taxon>Stramenopiles</taxon>
        <taxon>Ochrophyta</taxon>
        <taxon>Bacillariophyta</taxon>
        <taxon>Coscinodiscophyceae</taxon>
        <taxon>Thalassiosirophycidae</taxon>
        <taxon>Thalassiosirales</taxon>
        <taxon>Skeletonemataceae</taxon>
        <taxon>Skeletonema</taxon>
        <taxon>Skeletonema marinoi-dohrnii complex</taxon>
    </lineage>
</organism>
<evidence type="ECO:0000313" key="3">
    <source>
        <dbReference type="EMBL" id="CAD9586707.1"/>
    </source>
</evidence>
<dbReference type="InterPro" id="IPR000210">
    <property type="entry name" value="BTB/POZ_dom"/>
</dbReference>
<dbReference type="SMART" id="SM00225">
    <property type="entry name" value="BTB"/>
    <property type="match status" value="1"/>
</dbReference>
<name>A0A7S2KU09_9STRA</name>
<proteinExistence type="predicted"/>